<dbReference type="PANTHER" id="PTHR36932">
    <property type="entry name" value="CAPSULAR POLYSACCHARIDE BIOSYNTHESIS PROTEIN"/>
    <property type="match status" value="1"/>
</dbReference>
<dbReference type="RefSeq" id="WP_211861739.1">
    <property type="nucleotide sequence ID" value="NZ_JAAEDM010000018.1"/>
</dbReference>
<dbReference type="GO" id="GO:0016874">
    <property type="term" value="F:ligase activity"/>
    <property type="evidence" value="ECO:0007669"/>
    <property type="project" value="UniProtKB-KW"/>
</dbReference>
<reference evidence="2" key="2">
    <citation type="journal article" date="2021" name="Syst. Appl. Microbiol.">
        <title>Roseomonas hellenica sp. nov., isolated from roots of wild-growing Alkanna tinctoria.</title>
        <authorList>
            <person name="Rat A."/>
            <person name="Naranjo H.D."/>
            <person name="Lebbe L."/>
            <person name="Cnockaert M."/>
            <person name="Krigas N."/>
            <person name="Grigoriadou K."/>
            <person name="Maloupa E."/>
            <person name="Willems A."/>
        </authorList>
    </citation>
    <scope>NUCLEOTIDE SEQUENCE</scope>
    <source>
        <strain evidence="2">LMG 31231</strain>
    </source>
</reference>
<reference evidence="2" key="1">
    <citation type="submission" date="2020-01" db="EMBL/GenBank/DDBJ databases">
        <authorList>
            <person name="Rat A."/>
        </authorList>
    </citation>
    <scope>NUCLEOTIDE SEQUENCE</scope>
    <source>
        <strain evidence="2">LMG 31231</strain>
    </source>
</reference>
<keyword evidence="3" id="KW-1185">Reference proteome</keyword>
<dbReference type="AlphaFoldDB" id="A0A9X9WW35"/>
<protein>
    <submittedName>
        <fullName evidence="2">Phenylacetate--CoA ligase family protein</fullName>
    </submittedName>
</protein>
<dbReference type="SUPFAM" id="SSF56801">
    <property type="entry name" value="Acetyl-CoA synthetase-like"/>
    <property type="match status" value="1"/>
</dbReference>
<dbReference type="PANTHER" id="PTHR36932:SF1">
    <property type="entry name" value="CAPSULAR POLYSACCHARIDE BIOSYNTHESIS PROTEIN"/>
    <property type="match status" value="1"/>
</dbReference>
<comment type="caution">
    <text evidence="2">The sequence shown here is derived from an EMBL/GenBank/DDBJ whole genome shotgun (WGS) entry which is preliminary data.</text>
</comment>
<dbReference type="Proteomes" id="UP001138751">
    <property type="component" value="Unassembled WGS sequence"/>
</dbReference>
<gene>
    <name evidence="2" type="ORF">GXW76_09290</name>
</gene>
<feature type="domain" description="AMP-dependent synthetase/ligase" evidence="1">
    <location>
        <begin position="126"/>
        <end position="327"/>
    </location>
</feature>
<proteinExistence type="predicted"/>
<dbReference type="Pfam" id="PF00501">
    <property type="entry name" value="AMP-binding"/>
    <property type="match status" value="1"/>
</dbReference>
<sequence>MDRSSPPLDVVSAVPGIAWPALPGPTGAALLALLFQFEQTQWWPAERLRLAQRRQLSALLAHARENAPYWRGRLPRDWPAPAEEPAWEAVWQSLPILRREDIQAAEASEAMLAGSLPPGHGDYREIYTSGSTGRPVRAVRSELWELVWSAFTLRDHLWHRRDLTGTLAAIRESGAGKASYPDGDVAEGWGVSSAALFETGRLVSLNVTTPVAQQLEWLVRQDPDYLLSHPSILARLAAAAREAGVRLPRLRQVIAISETLRPEVRTAIEAAWGVPVVDVYSSREAGYLALQCPDHPHFHIQSEGLRVEVVDEAGRPCAAGETGRVLVTPLHNLAMPLIRYDIGDAAEVGPPCPCGRGLPVLTRILGRRQNMLRLPGGERRWPLLSSNDIGALLAAAPPVRQHQVIQAALDRLVVRLAVARPLTAEEQVAVAAWARAKFGAGFAVTVETMPELPRTAAGKFEDFVCEVPGA</sequence>
<dbReference type="InterPro" id="IPR042099">
    <property type="entry name" value="ANL_N_sf"/>
</dbReference>
<dbReference type="EMBL" id="JAAEDM010000018">
    <property type="protein sequence ID" value="MBR0671364.1"/>
    <property type="molecule type" value="Genomic_DNA"/>
</dbReference>
<dbReference type="InterPro" id="IPR000873">
    <property type="entry name" value="AMP-dep_synth/lig_dom"/>
</dbReference>
<evidence type="ECO:0000313" key="3">
    <source>
        <dbReference type="Proteomes" id="UP001138751"/>
    </source>
</evidence>
<dbReference type="Gene3D" id="3.40.50.12780">
    <property type="entry name" value="N-terminal domain of ligase-like"/>
    <property type="match status" value="1"/>
</dbReference>
<accession>A0A9X9WW35</accession>
<organism evidence="2 3">
    <name type="scientific">Neoroseomonas soli</name>
    <dbReference type="NCBI Taxonomy" id="1081025"/>
    <lineage>
        <taxon>Bacteria</taxon>
        <taxon>Pseudomonadati</taxon>
        <taxon>Pseudomonadota</taxon>
        <taxon>Alphaproteobacteria</taxon>
        <taxon>Acetobacterales</taxon>
        <taxon>Acetobacteraceae</taxon>
        <taxon>Neoroseomonas</taxon>
    </lineage>
</organism>
<dbReference type="InterPro" id="IPR053158">
    <property type="entry name" value="CapK_Type1_Caps_Biosynth"/>
</dbReference>
<keyword evidence="2" id="KW-0436">Ligase</keyword>
<evidence type="ECO:0000259" key="1">
    <source>
        <dbReference type="Pfam" id="PF00501"/>
    </source>
</evidence>
<name>A0A9X9WW35_9PROT</name>
<evidence type="ECO:0000313" key="2">
    <source>
        <dbReference type="EMBL" id="MBR0671364.1"/>
    </source>
</evidence>